<name>A0A2T3BFY1_AMORE</name>
<accession>A0A2T3BFY1</accession>
<dbReference type="AlphaFoldDB" id="A0A2T3BFY1"/>
<gene>
    <name evidence="1" type="ORF">M430DRAFT_15522</name>
</gene>
<proteinExistence type="predicted"/>
<protein>
    <submittedName>
        <fullName evidence="1">Uncharacterized protein</fullName>
    </submittedName>
</protein>
<dbReference type="InParanoid" id="A0A2T3BFY1"/>
<dbReference type="EMBL" id="KZ679006">
    <property type="protein sequence ID" value="PSS28301.1"/>
    <property type="molecule type" value="Genomic_DNA"/>
</dbReference>
<dbReference type="RefSeq" id="XP_024725826.1">
    <property type="nucleotide sequence ID" value="XM_024863273.1"/>
</dbReference>
<evidence type="ECO:0000313" key="2">
    <source>
        <dbReference type="Proteomes" id="UP000241818"/>
    </source>
</evidence>
<dbReference type="Proteomes" id="UP000241818">
    <property type="component" value="Unassembled WGS sequence"/>
</dbReference>
<sequence>MEEDAGFIEPEREMIRGAPWMESARQTGNNGGTGNLLHGFNPIKPVPAPHASLLESSPQAPGASRFCNGSTCALQNPLPRGPFPITGQSQELYGDLPTQTQLTTPKRNSTELKGVWLHRPVQGQGAHWRRSYPLKKRGGWPISGAGQRLP</sequence>
<organism evidence="1 2">
    <name type="scientific">Amorphotheca resinae ATCC 22711</name>
    <dbReference type="NCBI Taxonomy" id="857342"/>
    <lineage>
        <taxon>Eukaryota</taxon>
        <taxon>Fungi</taxon>
        <taxon>Dikarya</taxon>
        <taxon>Ascomycota</taxon>
        <taxon>Pezizomycotina</taxon>
        <taxon>Leotiomycetes</taxon>
        <taxon>Helotiales</taxon>
        <taxon>Amorphothecaceae</taxon>
        <taxon>Amorphotheca</taxon>
    </lineage>
</organism>
<reference evidence="1 2" key="1">
    <citation type="journal article" date="2018" name="New Phytol.">
        <title>Comparative genomics and transcriptomics depict ericoid mycorrhizal fungi as versatile saprotrophs and plant mutualists.</title>
        <authorList>
            <person name="Martino E."/>
            <person name="Morin E."/>
            <person name="Grelet G.A."/>
            <person name="Kuo A."/>
            <person name="Kohler A."/>
            <person name="Daghino S."/>
            <person name="Barry K.W."/>
            <person name="Cichocki N."/>
            <person name="Clum A."/>
            <person name="Dockter R.B."/>
            <person name="Hainaut M."/>
            <person name="Kuo R.C."/>
            <person name="LaButti K."/>
            <person name="Lindahl B.D."/>
            <person name="Lindquist E.A."/>
            <person name="Lipzen A."/>
            <person name="Khouja H.R."/>
            <person name="Magnuson J."/>
            <person name="Murat C."/>
            <person name="Ohm R.A."/>
            <person name="Singer S.W."/>
            <person name="Spatafora J.W."/>
            <person name="Wang M."/>
            <person name="Veneault-Fourrey C."/>
            <person name="Henrissat B."/>
            <person name="Grigoriev I.V."/>
            <person name="Martin F.M."/>
            <person name="Perotto S."/>
        </authorList>
    </citation>
    <scope>NUCLEOTIDE SEQUENCE [LARGE SCALE GENOMIC DNA]</scope>
    <source>
        <strain evidence="1 2">ATCC 22711</strain>
    </source>
</reference>
<dbReference type="GeneID" id="36571354"/>
<evidence type="ECO:0000313" key="1">
    <source>
        <dbReference type="EMBL" id="PSS28301.1"/>
    </source>
</evidence>
<keyword evidence="2" id="KW-1185">Reference proteome</keyword>